<dbReference type="Pfam" id="PF13191">
    <property type="entry name" value="AAA_16"/>
    <property type="match status" value="1"/>
</dbReference>
<dbReference type="Gene3D" id="1.25.40.10">
    <property type="entry name" value="Tetratricopeptide repeat domain"/>
    <property type="match status" value="1"/>
</dbReference>
<dbReference type="SUPFAM" id="SSF52540">
    <property type="entry name" value="P-loop containing nucleoside triphosphate hydrolases"/>
    <property type="match status" value="1"/>
</dbReference>
<dbReference type="PANTHER" id="PTHR16305:SF28">
    <property type="entry name" value="GUANYLATE CYCLASE DOMAIN-CONTAINING PROTEIN"/>
    <property type="match status" value="1"/>
</dbReference>
<dbReference type="Proteomes" id="UP001301728">
    <property type="component" value="Unassembled WGS sequence"/>
</dbReference>
<dbReference type="PANTHER" id="PTHR16305">
    <property type="entry name" value="TESTICULAR SOLUBLE ADENYLYL CYCLASE"/>
    <property type="match status" value="1"/>
</dbReference>
<evidence type="ECO:0000313" key="5">
    <source>
        <dbReference type="Proteomes" id="UP001301728"/>
    </source>
</evidence>
<accession>A0ABU5U407</accession>
<evidence type="ECO:0000256" key="2">
    <source>
        <dbReference type="ARBA" id="ARBA00022840"/>
    </source>
</evidence>
<name>A0ABU5U407_9CYAN</name>
<dbReference type="SMART" id="SM00044">
    <property type="entry name" value="CYCc"/>
    <property type="match status" value="1"/>
</dbReference>
<keyword evidence="2" id="KW-0067">ATP-binding</keyword>
<dbReference type="InterPro" id="IPR011990">
    <property type="entry name" value="TPR-like_helical_dom_sf"/>
</dbReference>
<protein>
    <submittedName>
        <fullName evidence="4">Adenylate/guanylate cyclase domain-containing protein</fullName>
    </submittedName>
</protein>
<dbReference type="Pfam" id="PF00211">
    <property type="entry name" value="Guanylate_cyc"/>
    <property type="match status" value="1"/>
</dbReference>
<dbReference type="InterPro" id="IPR041664">
    <property type="entry name" value="AAA_16"/>
</dbReference>
<dbReference type="Pfam" id="PF12773">
    <property type="entry name" value="DZR"/>
    <property type="match status" value="1"/>
</dbReference>
<dbReference type="Gene3D" id="3.40.50.300">
    <property type="entry name" value="P-loop containing nucleotide triphosphate hydrolases"/>
    <property type="match status" value="1"/>
</dbReference>
<gene>
    <name evidence="4" type="ORF">VB854_23210</name>
</gene>
<dbReference type="CDD" id="cd07302">
    <property type="entry name" value="CHD"/>
    <property type="match status" value="1"/>
</dbReference>
<dbReference type="InterPro" id="IPR001054">
    <property type="entry name" value="A/G_cyclase"/>
</dbReference>
<dbReference type="Gene3D" id="3.30.70.1230">
    <property type="entry name" value="Nucleotide cyclase"/>
    <property type="match status" value="1"/>
</dbReference>
<dbReference type="SUPFAM" id="SSF48452">
    <property type="entry name" value="TPR-like"/>
    <property type="match status" value="2"/>
</dbReference>
<dbReference type="EMBL" id="JAYGHT010000140">
    <property type="protein sequence ID" value="MEA5521854.1"/>
    <property type="molecule type" value="Genomic_DNA"/>
</dbReference>
<dbReference type="InterPro" id="IPR025874">
    <property type="entry name" value="DZR"/>
</dbReference>
<organism evidence="4 5">
    <name type="scientific">Limnoraphis robusta CCNP1315</name>
    <dbReference type="NCBI Taxonomy" id="3110306"/>
    <lineage>
        <taxon>Bacteria</taxon>
        <taxon>Bacillati</taxon>
        <taxon>Cyanobacteriota</taxon>
        <taxon>Cyanophyceae</taxon>
        <taxon>Oscillatoriophycideae</taxon>
        <taxon>Oscillatoriales</taxon>
        <taxon>Sirenicapillariaceae</taxon>
        <taxon>Limnoraphis</taxon>
    </lineage>
</organism>
<evidence type="ECO:0000259" key="3">
    <source>
        <dbReference type="PROSITE" id="PS50125"/>
    </source>
</evidence>
<keyword evidence="1" id="KW-0547">Nucleotide-binding</keyword>
<keyword evidence="5" id="KW-1185">Reference proteome</keyword>
<evidence type="ECO:0000256" key="1">
    <source>
        <dbReference type="ARBA" id="ARBA00022741"/>
    </source>
</evidence>
<comment type="caution">
    <text evidence="4">The sequence shown here is derived from an EMBL/GenBank/DDBJ whole genome shotgun (WGS) entry which is preliminary data.</text>
</comment>
<dbReference type="PROSITE" id="PS50125">
    <property type="entry name" value="GUANYLATE_CYCLASE_2"/>
    <property type="match status" value="1"/>
</dbReference>
<feature type="domain" description="Guanylate cyclase" evidence="3">
    <location>
        <begin position="92"/>
        <end position="224"/>
    </location>
</feature>
<reference evidence="4 5" key="1">
    <citation type="submission" date="2023-12" db="EMBL/GenBank/DDBJ databases">
        <title>Baltic Sea Cyanobacteria.</title>
        <authorList>
            <person name="Delbaje E."/>
            <person name="Fewer D.P."/>
            <person name="Shishido T.K."/>
        </authorList>
    </citation>
    <scope>NUCLEOTIDE SEQUENCE [LARGE SCALE GENOMIC DNA]</scope>
    <source>
        <strain evidence="4 5">CCNP 1315</strain>
    </source>
</reference>
<dbReference type="InterPro" id="IPR029787">
    <property type="entry name" value="Nucleotide_cyclase"/>
</dbReference>
<proteinExistence type="predicted"/>
<dbReference type="SUPFAM" id="SSF55073">
    <property type="entry name" value="Nucleotide cyclase"/>
    <property type="match status" value="1"/>
</dbReference>
<dbReference type="InterPro" id="IPR027417">
    <property type="entry name" value="P-loop_NTPase"/>
</dbReference>
<evidence type="ECO:0000313" key="4">
    <source>
        <dbReference type="EMBL" id="MEA5521854.1"/>
    </source>
</evidence>
<dbReference type="RefSeq" id="WP_323272954.1">
    <property type="nucleotide sequence ID" value="NZ_JAYGHT010000140.1"/>
</dbReference>
<sequence length="1180" mass="131149">MSKSSSLSQNIQVMVNCPNCGILNSEGAKFCAECGTSLYKTCSNCKHKNSPQAKYCTECGTSLKSEGKPKTVSPIRPVEATPMRPAERRQLTVMFCDLVGSTALSEELDPEELRELIQKYQETCAEVVLKYEGHIAQYLGDGILVYFGYPIAHEDDAGRALRAALGIIQAIATLKLGCIANRCLQLSVRLGIHTGLVVVGEVGAGNKREELAIGQTPNLAARLQGFAQPSTAVVSPTTYRLVQGIFEFQSLGQHSLKGISTPVEIYQVLQEASSCKRQKVAESSWTPYVGREAELEQLQGIWERVKSGRGEVVLLMAEAGLGKSRLVQAFRERIANDTYTLREVFCSPYYQNTPFHPIIELIAERVLKLTREDSPEEQLDKLEQFLDSHQIPRQEAVPLFAQLLSLSVDQQDYPTLNLSPQATKQKLLEVMLAMIHKSASQQPLLVLVEDLHWIDPSTLELADRLIREETNYPILRIYTMRPGFQSHWLRLPHVTQINLNHLPANQIEQIIHGVTGGKRLPFAVSKLIVEKSDGIPLFIEEMTKMVIESGPFEETEDSYELTGPLPTLSIPDTLKGLLMERLDRLDGAKEVAQLGATIGREFSYELLRSLALYEEPSPTPTNGRQALPAIALDQASIIRGLEKLVETRLLFVNGELPKATYSFKNVLIQDAAYESLLRSTRAQYHRRIARVLEAEFPIVAGREPELLAYHYTKAGLPFSAINYWQKAGEKAFLASANEEAIAHLKSGLDLIDTLKAEQGRTISLLGGASSVDFLKQELDLQTTLGKALIATKGYASLEVEQIYKRSREICQELGTTPQLFSVFWGLWGYHAARCEHKIALDFGSRLMGLARRHNDPILEMEARFTLGFALFYLGRLQAAHEHWKTSYELYQKTNRTCQTRLTGQDVGVASLSYMSLSAWLLGQSEASVQYSEDAIHLALELSHPYSTGFALCMKAMFHQLRQEPEAVEQQAEAAIALASEQRFEFWLATGVIMQGWALVELGQTDLGINQLRRGIAAHAATGAKISWTYFLGLLAQAHAKAGQLEAGLAVLKEALSTVERTGERFWEAELFRLRGELMYTKGGGGQSLHPEQVAMLVAQSQASAPHSQSVEYYLNKAIEIAHAQGGKLLELRAAISLAQMWHQQGNLKLAQHLLARVYSQWPQGIESIDSTDVKLLLAIK</sequence>